<evidence type="ECO:0000313" key="2">
    <source>
        <dbReference type="EMBL" id="GAA3931691.1"/>
    </source>
</evidence>
<organism evidence="2 3">
    <name type="scientific">Hymenobacter algoricola</name>
    <dbReference type="NCBI Taxonomy" id="486267"/>
    <lineage>
        <taxon>Bacteria</taxon>
        <taxon>Pseudomonadati</taxon>
        <taxon>Bacteroidota</taxon>
        <taxon>Cytophagia</taxon>
        <taxon>Cytophagales</taxon>
        <taxon>Hymenobacteraceae</taxon>
        <taxon>Hymenobacter</taxon>
    </lineage>
</organism>
<evidence type="ECO:0000256" key="1">
    <source>
        <dbReference type="SAM" id="MobiDB-lite"/>
    </source>
</evidence>
<evidence type="ECO:0000313" key="3">
    <source>
        <dbReference type="Proteomes" id="UP001499909"/>
    </source>
</evidence>
<accession>A0ABP7N012</accession>
<comment type="caution">
    <text evidence="2">The sequence shown here is derived from an EMBL/GenBank/DDBJ whole genome shotgun (WGS) entry which is preliminary data.</text>
</comment>
<dbReference type="RefSeq" id="WP_345112406.1">
    <property type="nucleotide sequence ID" value="NZ_BAABDH010000024.1"/>
</dbReference>
<keyword evidence="3" id="KW-1185">Reference proteome</keyword>
<feature type="region of interest" description="Disordered" evidence="1">
    <location>
        <begin position="242"/>
        <end position="277"/>
    </location>
</feature>
<proteinExistence type="predicted"/>
<protein>
    <submittedName>
        <fullName evidence="2">Uncharacterized protein</fullName>
    </submittedName>
</protein>
<dbReference type="EMBL" id="BAABDH010000024">
    <property type="protein sequence ID" value="GAA3931691.1"/>
    <property type="molecule type" value="Genomic_DNA"/>
</dbReference>
<name>A0ABP7N012_9BACT</name>
<sequence length="302" mass="32948">MLKKTLTLNALAALLTVGGLTFTQTSCTQSETKEVSQESDQAYTDFKDYVATVETKADNAAAATEADYNAETTQLKTDFDTKVASVDKYAEQYDDARRQEIEQLRTRYTTAYDKRDMAWRNRAGGAGNMATTGTPTMGKYYTLSNPAGQITAANARTTYESFVQNVKAHENEYDINDWRNINNEWRALDEAYDNVKGSVPTRDLAEIQKEKLKYAAFKSADKTGIRAGQGVDAARGEVQEVSAETADERSRAGQAARNTATDVKEAGKDVGQGAAKVGSKVGGAVKGAYKEVKSEVKNTDND</sequence>
<reference evidence="3" key="1">
    <citation type="journal article" date="2019" name="Int. J. Syst. Evol. Microbiol.">
        <title>The Global Catalogue of Microorganisms (GCM) 10K type strain sequencing project: providing services to taxonomists for standard genome sequencing and annotation.</title>
        <authorList>
            <consortium name="The Broad Institute Genomics Platform"/>
            <consortium name="The Broad Institute Genome Sequencing Center for Infectious Disease"/>
            <person name="Wu L."/>
            <person name="Ma J."/>
        </authorList>
    </citation>
    <scope>NUCLEOTIDE SEQUENCE [LARGE SCALE GENOMIC DNA]</scope>
    <source>
        <strain evidence="3">JCM 17214</strain>
    </source>
</reference>
<dbReference type="Proteomes" id="UP001499909">
    <property type="component" value="Unassembled WGS sequence"/>
</dbReference>
<gene>
    <name evidence="2" type="ORF">GCM10022406_16010</name>
</gene>